<evidence type="ECO:0000256" key="8">
    <source>
        <dbReference type="ARBA" id="ARBA00043971"/>
    </source>
</evidence>
<dbReference type="InterPro" id="IPR041476">
    <property type="entry name" value="TRAF3IP1_C"/>
</dbReference>
<accession>A0A8J2RYB4</accession>
<evidence type="ECO:0000256" key="3">
    <source>
        <dbReference type="ARBA" id="ARBA00022490"/>
    </source>
</evidence>
<feature type="region of interest" description="Disordered" evidence="11">
    <location>
        <begin position="402"/>
        <end position="452"/>
    </location>
</feature>
<keyword evidence="4" id="KW-0970">Cilium biogenesis/degradation</keyword>
<feature type="compositionally biased region" description="Basic and acidic residues" evidence="11">
    <location>
        <begin position="220"/>
        <end position="229"/>
    </location>
</feature>
<feature type="coiled-coil region" evidence="10">
    <location>
        <begin position="574"/>
        <end position="612"/>
    </location>
</feature>
<dbReference type="GO" id="GO:0036064">
    <property type="term" value="C:ciliary basal body"/>
    <property type="evidence" value="ECO:0007669"/>
    <property type="project" value="TreeGrafter"/>
</dbReference>
<evidence type="ECO:0000256" key="2">
    <source>
        <dbReference type="ARBA" id="ARBA00004430"/>
    </source>
</evidence>
<evidence type="ECO:0000256" key="6">
    <source>
        <dbReference type="ARBA" id="ARBA00023212"/>
    </source>
</evidence>
<comment type="similarity">
    <text evidence="8">Belongs to the TRAF3IP1 family.</text>
</comment>
<keyword evidence="7" id="KW-0966">Cell projection</keyword>
<feature type="region of interest" description="Disordered" evidence="11">
    <location>
        <begin position="512"/>
        <end position="531"/>
    </location>
</feature>
<dbReference type="GO" id="GO:0030992">
    <property type="term" value="C:intraciliary transport particle B"/>
    <property type="evidence" value="ECO:0007669"/>
    <property type="project" value="TreeGrafter"/>
</dbReference>
<dbReference type="InterPro" id="IPR042576">
    <property type="entry name" value="TRAF3IP1_N_sf"/>
</dbReference>
<dbReference type="GO" id="GO:0060271">
    <property type="term" value="P:cilium assembly"/>
    <property type="evidence" value="ECO:0007669"/>
    <property type="project" value="TreeGrafter"/>
</dbReference>
<evidence type="ECO:0000313" key="15">
    <source>
        <dbReference type="Proteomes" id="UP000789390"/>
    </source>
</evidence>
<name>A0A8J2RYB4_9CRUS</name>
<proteinExistence type="inferred from homology"/>
<keyword evidence="15" id="KW-1185">Reference proteome</keyword>
<feature type="domain" description="TRAF3-interacting protein 1 N-terminal" evidence="12">
    <location>
        <begin position="10"/>
        <end position="125"/>
    </location>
</feature>
<dbReference type="GO" id="GO:0048513">
    <property type="term" value="P:animal organ development"/>
    <property type="evidence" value="ECO:0007669"/>
    <property type="project" value="UniProtKB-ARBA"/>
</dbReference>
<evidence type="ECO:0000256" key="5">
    <source>
        <dbReference type="ARBA" id="ARBA00023054"/>
    </source>
</evidence>
<sequence length="638" mass="70858">MVDEIDPLVIQRTQQKLGKYIQRPQLTDKLLKRPPFRFIHDIITAVSSNFKVFFHVISQYGILENVFTKQELSDNIKEKEDKIAFLQKFISHISSELGQNMNVKPSKIVAGIEAEKTNDLLQALALMLENKHNSNTQQKNNTSSAKPEKKVVKKSIPSGTTSKENNVSRSTAKSDAINRQALNTNKTKDAHKSGVTSNNKPSQLSSSSKPALPNKTTHSSKFEEAKRDPGGASSNKKPDNSTSKTSVKPTSSVSVKTNNSSRNVKDTTVTPRVSSRSLERSQQQENIYEETIADVTNVPPDYSNNVDGEEEPVKETSTLPTDGFDKSLHVSPDFPSIDSGITIEQPLDTSTIRPLKSLTARDPQDEGFGIDDLTETQEPPGMLPSRIAQLSPPQTNILNAFEKPIPNRSSSPNLPLKRPASGSRPKSSRRPPSRTSRDRLSVIQQDSRPMTGQVPRVIIEGNPMSDDEEDRIVQAAVFDQATADLSQAGADEFMGGEQGKLVEQILSAQREWDPLSDVESSNKESGSSSAQVQHLKSMIQEMAQAALPLGQLIPLIHEDMETVHQEWQFWKREADLLEEEYQREKTSIDSVVEKLQADLEQLDRVVLEHQMRLNTAKASVLKTEKDVSLVISNFGKKR</sequence>
<gene>
    <name evidence="14" type="ORF">DGAL_LOCUS14117</name>
</gene>
<dbReference type="GO" id="GO:0005930">
    <property type="term" value="C:axoneme"/>
    <property type="evidence" value="ECO:0007669"/>
    <property type="project" value="UniProtKB-SubCell"/>
</dbReference>
<dbReference type="GO" id="GO:0048731">
    <property type="term" value="P:system development"/>
    <property type="evidence" value="ECO:0007669"/>
    <property type="project" value="UniProtKB-ARBA"/>
</dbReference>
<keyword evidence="3" id="KW-0963">Cytoplasm</keyword>
<feature type="compositionally biased region" description="Low complexity" evidence="11">
    <location>
        <begin position="133"/>
        <end position="143"/>
    </location>
</feature>
<dbReference type="InterPro" id="IPR040468">
    <property type="entry name" value="TRAF3IP1_N"/>
</dbReference>
<organism evidence="14 15">
    <name type="scientific">Daphnia galeata</name>
    <dbReference type="NCBI Taxonomy" id="27404"/>
    <lineage>
        <taxon>Eukaryota</taxon>
        <taxon>Metazoa</taxon>
        <taxon>Ecdysozoa</taxon>
        <taxon>Arthropoda</taxon>
        <taxon>Crustacea</taxon>
        <taxon>Branchiopoda</taxon>
        <taxon>Diplostraca</taxon>
        <taxon>Cladocera</taxon>
        <taxon>Anomopoda</taxon>
        <taxon>Daphniidae</taxon>
        <taxon>Daphnia</taxon>
    </lineage>
</organism>
<comment type="subcellular location">
    <subcellularLocation>
        <location evidence="2">Cytoplasm</location>
        <location evidence="2">Cytoskeleton</location>
        <location evidence="2">Cilium axoneme</location>
    </subcellularLocation>
    <subcellularLocation>
        <location evidence="1">Cytoplasm</location>
        <location evidence="1">Cytoskeleton</location>
        <location evidence="1">Cilium basal body</location>
    </subcellularLocation>
</comment>
<dbReference type="GO" id="GO:0070507">
    <property type="term" value="P:regulation of microtubule cytoskeleton organization"/>
    <property type="evidence" value="ECO:0007669"/>
    <property type="project" value="TreeGrafter"/>
</dbReference>
<dbReference type="Proteomes" id="UP000789390">
    <property type="component" value="Unassembled WGS sequence"/>
</dbReference>
<evidence type="ECO:0000256" key="11">
    <source>
        <dbReference type="SAM" id="MobiDB-lite"/>
    </source>
</evidence>
<feature type="compositionally biased region" description="Low complexity" evidence="11">
    <location>
        <begin position="197"/>
        <end position="210"/>
    </location>
</feature>
<evidence type="ECO:0000256" key="7">
    <source>
        <dbReference type="ARBA" id="ARBA00023273"/>
    </source>
</evidence>
<evidence type="ECO:0000313" key="14">
    <source>
        <dbReference type="EMBL" id="CAH0110547.1"/>
    </source>
</evidence>
<evidence type="ECO:0000256" key="1">
    <source>
        <dbReference type="ARBA" id="ARBA00004120"/>
    </source>
</evidence>
<protein>
    <recommendedName>
        <fullName evidence="9">TRAF3-interacting protein 1</fullName>
    </recommendedName>
</protein>
<feature type="compositionally biased region" description="Polar residues" evidence="11">
    <location>
        <begin position="157"/>
        <end position="173"/>
    </location>
</feature>
<feature type="compositionally biased region" description="Low complexity" evidence="11">
    <location>
        <begin position="274"/>
        <end position="285"/>
    </location>
</feature>
<keyword evidence="5 10" id="KW-0175">Coiled coil</keyword>
<feature type="region of interest" description="Disordered" evidence="11">
    <location>
        <begin position="357"/>
        <end position="388"/>
    </location>
</feature>
<dbReference type="Pfam" id="PF10243">
    <property type="entry name" value="MIP-T3"/>
    <property type="match status" value="1"/>
</dbReference>
<evidence type="ECO:0000256" key="4">
    <source>
        <dbReference type="ARBA" id="ARBA00022794"/>
    </source>
</evidence>
<keyword evidence="6" id="KW-0206">Cytoskeleton</keyword>
<reference evidence="14" key="1">
    <citation type="submission" date="2021-11" db="EMBL/GenBank/DDBJ databases">
        <authorList>
            <person name="Schell T."/>
        </authorList>
    </citation>
    <scope>NUCLEOTIDE SEQUENCE</scope>
    <source>
        <strain evidence="14">M5</strain>
    </source>
</reference>
<evidence type="ECO:0000259" key="12">
    <source>
        <dbReference type="Pfam" id="PF10243"/>
    </source>
</evidence>
<feature type="region of interest" description="Disordered" evidence="11">
    <location>
        <begin position="132"/>
        <end position="330"/>
    </location>
</feature>
<feature type="domain" description="TRAF3-interacting protein 1 C-terminal" evidence="13">
    <location>
        <begin position="497"/>
        <end position="632"/>
    </location>
</feature>
<dbReference type="Gene3D" id="1.10.418.50">
    <property type="entry name" value="Microtubule-binding protein MIP-T3"/>
    <property type="match status" value="1"/>
</dbReference>
<comment type="caution">
    <text evidence="14">The sequence shown here is derived from an EMBL/GenBank/DDBJ whole genome shotgun (WGS) entry which is preliminary data.</text>
</comment>
<dbReference type="PANTHER" id="PTHR31363">
    <property type="entry name" value="TRAF3-INTERACTING PROTEIN 1"/>
    <property type="match status" value="1"/>
</dbReference>
<evidence type="ECO:0000259" key="13">
    <source>
        <dbReference type="Pfam" id="PF17749"/>
    </source>
</evidence>
<dbReference type="Pfam" id="PF17749">
    <property type="entry name" value="MIP-T3_C"/>
    <property type="match status" value="1"/>
</dbReference>
<dbReference type="GO" id="GO:0042073">
    <property type="term" value="P:intraciliary transport"/>
    <property type="evidence" value="ECO:0007669"/>
    <property type="project" value="TreeGrafter"/>
</dbReference>
<dbReference type="FunFam" id="1.10.418.50:FF:000001">
    <property type="entry name" value="TRAF3-interacting protein 1 isoform X1"/>
    <property type="match status" value="1"/>
</dbReference>
<dbReference type="EMBL" id="CAKKLH010000303">
    <property type="protein sequence ID" value="CAH0110547.1"/>
    <property type="molecule type" value="Genomic_DNA"/>
</dbReference>
<dbReference type="AlphaFoldDB" id="A0A8J2RYB4"/>
<evidence type="ECO:0000256" key="9">
    <source>
        <dbReference type="ARBA" id="ARBA00070492"/>
    </source>
</evidence>
<dbReference type="PANTHER" id="PTHR31363:SF0">
    <property type="entry name" value="TRAF3-INTERACTING PROTEIN 1"/>
    <property type="match status" value="1"/>
</dbReference>
<dbReference type="OrthoDB" id="10258914at2759"/>
<feature type="compositionally biased region" description="Low complexity" evidence="11">
    <location>
        <begin position="241"/>
        <end position="262"/>
    </location>
</feature>
<dbReference type="InterPro" id="IPR018799">
    <property type="entry name" value="TRAF3IP1"/>
</dbReference>
<feature type="compositionally biased region" description="Low complexity" evidence="11">
    <location>
        <begin position="517"/>
        <end position="529"/>
    </location>
</feature>
<dbReference type="GO" id="GO:0008017">
    <property type="term" value="F:microtubule binding"/>
    <property type="evidence" value="ECO:0007669"/>
    <property type="project" value="InterPro"/>
</dbReference>
<evidence type="ECO:0000256" key="10">
    <source>
        <dbReference type="SAM" id="Coils"/>
    </source>
</evidence>